<evidence type="ECO:0000313" key="8">
    <source>
        <dbReference type="Proteomes" id="UP000007488"/>
    </source>
</evidence>
<keyword evidence="8" id="KW-1185">Reference proteome</keyword>
<dbReference type="KEGG" id="sgy:Sgly_1331"/>
<dbReference type="InterPro" id="IPR003339">
    <property type="entry name" value="ABC/ECF_trnsptr_transmembrane"/>
</dbReference>
<evidence type="ECO:0000256" key="1">
    <source>
        <dbReference type="ARBA" id="ARBA00004141"/>
    </source>
</evidence>
<evidence type="ECO:0000256" key="3">
    <source>
        <dbReference type="ARBA" id="ARBA00022692"/>
    </source>
</evidence>
<keyword evidence="2" id="KW-1003">Cell membrane</keyword>
<evidence type="ECO:0000256" key="4">
    <source>
        <dbReference type="ARBA" id="ARBA00022989"/>
    </source>
</evidence>
<dbReference type="RefSeq" id="WP_013624507.1">
    <property type="nucleotide sequence ID" value="NC_015172.1"/>
</dbReference>
<reference evidence="8" key="2">
    <citation type="submission" date="2011-02" db="EMBL/GenBank/DDBJ databases">
        <title>The complete genome of Syntrophobotulus glycolicus DSM 8271.</title>
        <authorList>
            <person name="Lucas S."/>
            <person name="Copeland A."/>
            <person name="Lapidus A."/>
            <person name="Bruce D."/>
            <person name="Goodwin L."/>
            <person name="Pitluck S."/>
            <person name="Kyrpides N."/>
            <person name="Mavromatis K."/>
            <person name="Pagani I."/>
            <person name="Ivanova N."/>
            <person name="Mikhailova N."/>
            <person name="Chertkov O."/>
            <person name="Held B."/>
            <person name="Detter J.C."/>
            <person name="Tapia R."/>
            <person name="Han C."/>
            <person name="Land M."/>
            <person name="Hauser L."/>
            <person name="Markowitz V."/>
            <person name="Cheng J.-F."/>
            <person name="Hugenholtz P."/>
            <person name="Woyke T."/>
            <person name="Wu D."/>
            <person name="Spring S."/>
            <person name="Schroeder M."/>
            <person name="Brambilla E."/>
            <person name="Klenk H.-P."/>
            <person name="Eisen J.A."/>
        </authorList>
    </citation>
    <scope>NUCLEOTIDE SEQUENCE [LARGE SCALE GENOMIC DNA]</scope>
    <source>
        <strain evidence="8">DSM 8271 / FlGlyR</strain>
    </source>
</reference>
<dbReference type="AlphaFoldDB" id="F0SVT1"/>
<organism evidence="7 8">
    <name type="scientific">Syntrophobotulus glycolicus (strain DSM 8271 / FlGlyR)</name>
    <dbReference type="NCBI Taxonomy" id="645991"/>
    <lineage>
        <taxon>Bacteria</taxon>
        <taxon>Bacillati</taxon>
        <taxon>Bacillota</taxon>
        <taxon>Clostridia</taxon>
        <taxon>Eubacteriales</taxon>
        <taxon>Desulfitobacteriaceae</taxon>
        <taxon>Syntrophobotulus</taxon>
    </lineage>
</organism>
<keyword evidence="5 6" id="KW-0472">Membrane</keyword>
<dbReference type="CDD" id="cd16914">
    <property type="entry name" value="EcfT"/>
    <property type="match status" value="1"/>
</dbReference>
<feature type="transmembrane region" description="Helical" evidence="6">
    <location>
        <begin position="28"/>
        <end position="57"/>
    </location>
</feature>
<dbReference type="Proteomes" id="UP000007488">
    <property type="component" value="Chromosome"/>
</dbReference>
<dbReference type="PANTHER" id="PTHR34857:SF2">
    <property type="entry name" value="SLL0384 PROTEIN"/>
    <property type="match status" value="1"/>
</dbReference>
<reference evidence="7 8" key="1">
    <citation type="journal article" date="2011" name="Stand. Genomic Sci.">
        <title>Complete genome sequence of Syntrophobotulus glycolicus type strain (FlGlyR).</title>
        <authorList>
            <person name="Han C."/>
            <person name="Mwirichia R."/>
            <person name="Chertkov O."/>
            <person name="Held B."/>
            <person name="Lapidus A."/>
            <person name="Nolan M."/>
            <person name="Lucas S."/>
            <person name="Hammon N."/>
            <person name="Deshpande S."/>
            <person name="Cheng J.F."/>
            <person name="Tapia R."/>
            <person name="Goodwin L."/>
            <person name="Pitluck S."/>
            <person name="Huntemann M."/>
            <person name="Liolios K."/>
            <person name="Ivanova N."/>
            <person name="Pagani I."/>
            <person name="Mavromatis K."/>
            <person name="Ovchinikova G."/>
            <person name="Pati A."/>
            <person name="Chen A."/>
            <person name="Palaniappan K."/>
            <person name="Land M."/>
            <person name="Hauser L."/>
            <person name="Brambilla E.M."/>
            <person name="Rohde M."/>
            <person name="Spring S."/>
            <person name="Sikorski J."/>
            <person name="Goker M."/>
            <person name="Woyke T."/>
            <person name="Bristow J."/>
            <person name="Eisen J.A."/>
            <person name="Markowitz V."/>
            <person name="Hugenholtz P."/>
            <person name="Kyrpides N.C."/>
            <person name="Klenk H.P."/>
            <person name="Detter J.C."/>
        </authorList>
    </citation>
    <scope>NUCLEOTIDE SEQUENCE [LARGE SCALE GENOMIC DNA]</scope>
    <source>
        <strain evidence="8">DSM 8271 / FlGlyR</strain>
    </source>
</reference>
<accession>F0SVT1</accession>
<dbReference type="STRING" id="645991.Sgly_1331"/>
<dbReference type="Pfam" id="PF02361">
    <property type="entry name" value="CbiQ"/>
    <property type="match status" value="1"/>
</dbReference>
<protein>
    <submittedName>
        <fullName evidence="7">Cobalt transport protein</fullName>
    </submittedName>
</protein>
<evidence type="ECO:0000256" key="2">
    <source>
        <dbReference type="ARBA" id="ARBA00022475"/>
    </source>
</evidence>
<dbReference type="PANTHER" id="PTHR34857">
    <property type="entry name" value="SLL0384 PROTEIN"/>
    <property type="match status" value="1"/>
</dbReference>
<dbReference type="HOGENOM" id="CLU_056469_2_2_9"/>
<dbReference type="InterPro" id="IPR051611">
    <property type="entry name" value="ECF_transporter_component"/>
</dbReference>
<keyword evidence="3 6" id="KW-0812">Transmembrane</keyword>
<feature type="transmembrane region" description="Helical" evidence="6">
    <location>
        <begin position="106"/>
        <end position="128"/>
    </location>
</feature>
<evidence type="ECO:0000256" key="5">
    <source>
        <dbReference type="ARBA" id="ARBA00023136"/>
    </source>
</evidence>
<name>F0SVT1_SYNGF</name>
<evidence type="ECO:0000313" key="7">
    <source>
        <dbReference type="EMBL" id="ADY55637.1"/>
    </source>
</evidence>
<dbReference type="GO" id="GO:0005886">
    <property type="term" value="C:plasma membrane"/>
    <property type="evidence" value="ECO:0007669"/>
    <property type="project" value="UniProtKB-ARBA"/>
</dbReference>
<evidence type="ECO:0000256" key="6">
    <source>
        <dbReference type="SAM" id="Phobius"/>
    </source>
</evidence>
<feature type="transmembrane region" description="Helical" evidence="6">
    <location>
        <begin position="149"/>
        <end position="171"/>
    </location>
</feature>
<proteinExistence type="predicted"/>
<dbReference type="EMBL" id="CP002547">
    <property type="protein sequence ID" value="ADY55637.1"/>
    <property type="molecule type" value="Genomic_DNA"/>
</dbReference>
<gene>
    <name evidence="7" type="ordered locus">Sgly_1331</name>
</gene>
<feature type="transmembrane region" description="Helical" evidence="6">
    <location>
        <begin position="246"/>
        <end position="267"/>
    </location>
</feature>
<dbReference type="OrthoDB" id="8075495at2"/>
<dbReference type="eggNOG" id="COG0619">
    <property type="taxonomic scope" value="Bacteria"/>
</dbReference>
<comment type="subcellular location">
    <subcellularLocation>
        <location evidence="1">Membrane</location>
        <topology evidence="1">Multi-pass membrane protein</topology>
    </subcellularLocation>
</comment>
<keyword evidence="4 6" id="KW-1133">Transmembrane helix</keyword>
<feature type="transmembrane region" description="Helical" evidence="6">
    <location>
        <begin position="69"/>
        <end position="94"/>
    </location>
</feature>
<sequence length="268" mass="29563">MQNITLGQYYPTDSFIHELDPRTKIISILMYIAGLFFINSFSGYITAVAFLILIILASKIPVKSIIDGFKPLVLVIVLTLGSNIFMTNGSIVLFQIGFIKVTQEGIVRTLFVGIRLLLLIIGSIMLTLTTKPIKLTDGLEKLLSPLKKVGLRTHEIALLFNLAIAFIPTFAEEIDKISKAQIARGANFSSGNLYTRAKNLLPLLIPLFVGTFRRASELAMAMEARCYSGGNNRTKMAELKLESKDFIASLLAASFLTLVILQSRGILF</sequence>